<accession>A0A6J4K3N6</accession>
<gene>
    <name evidence="10" type="ORF">AVDCRST_MAG68-1792</name>
</gene>
<proteinExistence type="inferred from homology"/>
<feature type="transmembrane region" description="Helical" evidence="7">
    <location>
        <begin position="776"/>
        <end position="797"/>
    </location>
</feature>
<dbReference type="Pfam" id="PF12704">
    <property type="entry name" value="MacB_PCD"/>
    <property type="match status" value="2"/>
</dbReference>
<keyword evidence="3 7" id="KW-0812">Transmembrane</keyword>
<feature type="transmembrane region" description="Helical" evidence="7">
    <location>
        <begin position="430"/>
        <end position="450"/>
    </location>
</feature>
<feature type="domain" description="ABC3 transporter permease C-terminal" evidence="8">
    <location>
        <begin position="294"/>
        <end position="402"/>
    </location>
</feature>
<sequence>MPKLRYALRSLRNAPGFTAAAVLTLALGIGANTAAFSVVHALLLRPLPVEDPGALVQLHPFNRNPATGELQYMYAWSFPDYLEHRARDRAFAGLAAYESRSFVLGGREPRRVPGASVTGEYFGVLGVRALHGRTLLPSDDRASDPATVPVVSEEFWRSRMGADPRAVGTTITLEKHRFTVVGVAGSGALFRAMGGPQVWVPMHTRAALLDTVGNRLGGRNASWAQVVGRLRPGVAMERAQAEVELTDRRLAAAYPHSHANRLSRVVPSRTMAELTMPAEERPKAASVAALLMGVVALVLLAACANVANLLLARAAGRRREISIRLAMGAGRGQIARQILAESVLLALLGGAAGAVLAWGGVALAARIPRVAQFSPALDLRVLAFTFTLSLLAGVAFGMVPAAGSATRDLVAGLRDGGARGGTRRSPVQRLLVVGQVAVSLVLVAATGLVLRSLEKLSRVDPGFEYENLLVAQLDLAPPGGTVFDPPSPQRVDEVLRSVRALPGVSGASFASLAPMSGMTYRYGFEVEGYTPPPGEELASADAMVVDDAYLGTLGIPLLRGRAFAGLPGDDRRHVLVNRTFAARFWPGRDPVGRRIRNGDDWLTVAGVVGDVRAASMGAAAEPTFYMRFPFDANAAPTLHVRTSGDPRALVGPVRRALAAATPGLPAPEVKPLAANVAGSMAQARWVATFFTVFGGLTLLLAAVGLYGVVSYSISQRTREMGIRAALGAAPARIVALVLRQGVGLAMAGVVLGLAGAAATTHLIGAVLYAVEPVDPLSFGAAVAVLAASAAFASWIPARRAARVDPMAALRSE</sequence>
<feature type="domain" description="ABC3 transporter permease C-terminal" evidence="8">
    <location>
        <begin position="692"/>
        <end position="805"/>
    </location>
</feature>
<dbReference type="InterPro" id="IPR003838">
    <property type="entry name" value="ABC3_permease_C"/>
</dbReference>
<feature type="transmembrane region" description="Helical" evidence="7">
    <location>
        <begin position="287"/>
        <end position="311"/>
    </location>
</feature>
<comment type="subcellular location">
    <subcellularLocation>
        <location evidence="1">Cell membrane</location>
        <topology evidence="1">Multi-pass membrane protein</topology>
    </subcellularLocation>
</comment>
<evidence type="ECO:0000256" key="5">
    <source>
        <dbReference type="ARBA" id="ARBA00023136"/>
    </source>
</evidence>
<evidence type="ECO:0000256" key="1">
    <source>
        <dbReference type="ARBA" id="ARBA00004651"/>
    </source>
</evidence>
<dbReference type="GO" id="GO:0022857">
    <property type="term" value="F:transmembrane transporter activity"/>
    <property type="evidence" value="ECO:0007669"/>
    <property type="project" value="TreeGrafter"/>
</dbReference>
<evidence type="ECO:0000256" key="6">
    <source>
        <dbReference type="ARBA" id="ARBA00038076"/>
    </source>
</evidence>
<dbReference type="NCBIfam" id="TIGR03434">
    <property type="entry name" value="ADOP"/>
    <property type="match status" value="1"/>
</dbReference>
<name>A0A6J4K3N6_9BACT</name>
<dbReference type="GO" id="GO:0005886">
    <property type="term" value="C:plasma membrane"/>
    <property type="evidence" value="ECO:0007669"/>
    <property type="project" value="UniProtKB-SubCell"/>
</dbReference>
<feature type="transmembrane region" description="Helical" evidence="7">
    <location>
        <begin position="343"/>
        <end position="367"/>
    </location>
</feature>
<evidence type="ECO:0000259" key="8">
    <source>
        <dbReference type="Pfam" id="PF02687"/>
    </source>
</evidence>
<organism evidence="10">
    <name type="scientific">uncultured Gemmatimonadota bacterium</name>
    <dbReference type="NCBI Taxonomy" id="203437"/>
    <lineage>
        <taxon>Bacteria</taxon>
        <taxon>Pseudomonadati</taxon>
        <taxon>Gemmatimonadota</taxon>
        <taxon>environmental samples</taxon>
    </lineage>
</organism>
<keyword evidence="5 7" id="KW-0472">Membrane</keyword>
<evidence type="ECO:0000259" key="9">
    <source>
        <dbReference type="Pfam" id="PF12704"/>
    </source>
</evidence>
<keyword evidence="4 7" id="KW-1133">Transmembrane helix</keyword>
<evidence type="ECO:0008006" key="11">
    <source>
        <dbReference type="Google" id="ProtNLM"/>
    </source>
</evidence>
<dbReference type="EMBL" id="CADCTW010000001">
    <property type="protein sequence ID" value="CAA9295115.1"/>
    <property type="molecule type" value="Genomic_DNA"/>
</dbReference>
<feature type="transmembrane region" description="Helical" evidence="7">
    <location>
        <begin position="742"/>
        <end position="770"/>
    </location>
</feature>
<dbReference type="AlphaFoldDB" id="A0A6J4K3N6"/>
<dbReference type="InterPro" id="IPR050250">
    <property type="entry name" value="Macrolide_Exporter_MacB"/>
</dbReference>
<evidence type="ECO:0000256" key="3">
    <source>
        <dbReference type="ARBA" id="ARBA00022692"/>
    </source>
</evidence>
<feature type="domain" description="MacB-like periplasmic core" evidence="9">
    <location>
        <begin position="18"/>
        <end position="244"/>
    </location>
</feature>
<reference evidence="10" key="1">
    <citation type="submission" date="2020-02" db="EMBL/GenBank/DDBJ databases">
        <authorList>
            <person name="Meier V. D."/>
        </authorList>
    </citation>
    <scope>NUCLEOTIDE SEQUENCE</scope>
    <source>
        <strain evidence="10">AVDCRST_MAG68</strain>
    </source>
</reference>
<dbReference type="InterPro" id="IPR017800">
    <property type="entry name" value="ADOP"/>
</dbReference>
<dbReference type="PANTHER" id="PTHR30572:SF4">
    <property type="entry name" value="ABC TRANSPORTER PERMEASE YTRF"/>
    <property type="match status" value="1"/>
</dbReference>
<dbReference type="Pfam" id="PF02687">
    <property type="entry name" value="FtsX"/>
    <property type="match status" value="2"/>
</dbReference>
<evidence type="ECO:0000313" key="10">
    <source>
        <dbReference type="EMBL" id="CAA9295115.1"/>
    </source>
</evidence>
<evidence type="ECO:0000256" key="4">
    <source>
        <dbReference type="ARBA" id="ARBA00022989"/>
    </source>
</evidence>
<dbReference type="InterPro" id="IPR025857">
    <property type="entry name" value="MacB_PCD"/>
</dbReference>
<feature type="transmembrane region" description="Helical" evidence="7">
    <location>
        <begin position="379"/>
        <end position="399"/>
    </location>
</feature>
<keyword evidence="2" id="KW-1003">Cell membrane</keyword>
<feature type="transmembrane region" description="Helical" evidence="7">
    <location>
        <begin position="685"/>
        <end position="709"/>
    </location>
</feature>
<feature type="domain" description="MacB-like periplasmic core" evidence="9">
    <location>
        <begin position="433"/>
        <end position="627"/>
    </location>
</feature>
<dbReference type="PANTHER" id="PTHR30572">
    <property type="entry name" value="MEMBRANE COMPONENT OF TRANSPORTER-RELATED"/>
    <property type="match status" value="1"/>
</dbReference>
<evidence type="ECO:0000256" key="2">
    <source>
        <dbReference type="ARBA" id="ARBA00022475"/>
    </source>
</evidence>
<comment type="similarity">
    <text evidence="6">Belongs to the ABC-4 integral membrane protein family.</text>
</comment>
<evidence type="ECO:0000256" key="7">
    <source>
        <dbReference type="SAM" id="Phobius"/>
    </source>
</evidence>
<protein>
    <recommendedName>
        <fullName evidence="11">ABC transporter permease</fullName>
    </recommendedName>
</protein>